<organism evidence="2 3">
    <name type="scientific">Exidia glandulosa HHB12029</name>
    <dbReference type="NCBI Taxonomy" id="1314781"/>
    <lineage>
        <taxon>Eukaryota</taxon>
        <taxon>Fungi</taxon>
        <taxon>Dikarya</taxon>
        <taxon>Basidiomycota</taxon>
        <taxon>Agaricomycotina</taxon>
        <taxon>Agaricomycetes</taxon>
        <taxon>Auriculariales</taxon>
        <taxon>Exidiaceae</taxon>
        <taxon>Exidia</taxon>
    </lineage>
</organism>
<feature type="domain" description="Peptidase S33 tripeptidyl aminopeptidase-like C-terminal" evidence="1">
    <location>
        <begin position="17"/>
        <end position="90"/>
    </location>
</feature>
<gene>
    <name evidence="2" type="ORF">EXIGLDRAFT_759249</name>
</gene>
<dbReference type="OrthoDB" id="3237015at2759"/>
<dbReference type="Pfam" id="PF08386">
    <property type="entry name" value="Abhydrolase_4"/>
    <property type="match status" value="1"/>
</dbReference>
<dbReference type="AlphaFoldDB" id="A0A165QC14"/>
<dbReference type="Proteomes" id="UP000077266">
    <property type="component" value="Unassembled WGS sequence"/>
</dbReference>
<evidence type="ECO:0000313" key="3">
    <source>
        <dbReference type="Proteomes" id="UP000077266"/>
    </source>
</evidence>
<dbReference type="EMBL" id="KV425884">
    <property type="protein sequence ID" value="KZW03387.1"/>
    <property type="molecule type" value="Genomic_DNA"/>
</dbReference>
<evidence type="ECO:0000259" key="1">
    <source>
        <dbReference type="Pfam" id="PF08386"/>
    </source>
</evidence>
<keyword evidence="3" id="KW-1185">Reference proteome</keyword>
<accession>A0A165QC14</accession>
<sequence length="137" mass="15318">MGREPERFTGPWNHTLANQMLIASALYDPITPLPSARLINQLMPHSTRLIISDTPGHGTQAATGAMSLCIAHAFSAYFLNGTLPENEQHCPPDRKIFEPPKEKEIRLQSLSTEDALLAEALDRFALGWNARMFMPQY</sequence>
<name>A0A165QC14_EXIGL</name>
<evidence type="ECO:0000313" key="2">
    <source>
        <dbReference type="EMBL" id="KZW03387.1"/>
    </source>
</evidence>
<protein>
    <recommendedName>
        <fullName evidence="1">Peptidase S33 tripeptidyl aminopeptidase-like C-terminal domain-containing protein</fullName>
    </recommendedName>
</protein>
<dbReference type="InterPro" id="IPR013595">
    <property type="entry name" value="Pept_S33_TAP-like_C"/>
</dbReference>
<reference evidence="2 3" key="1">
    <citation type="journal article" date="2016" name="Mol. Biol. Evol.">
        <title>Comparative Genomics of Early-Diverging Mushroom-Forming Fungi Provides Insights into the Origins of Lignocellulose Decay Capabilities.</title>
        <authorList>
            <person name="Nagy L.G."/>
            <person name="Riley R."/>
            <person name="Tritt A."/>
            <person name="Adam C."/>
            <person name="Daum C."/>
            <person name="Floudas D."/>
            <person name="Sun H."/>
            <person name="Yadav J.S."/>
            <person name="Pangilinan J."/>
            <person name="Larsson K.H."/>
            <person name="Matsuura K."/>
            <person name="Barry K."/>
            <person name="Labutti K."/>
            <person name="Kuo R."/>
            <person name="Ohm R.A."/>
            <person name="Bhattacharya S.S."/>
            <person name="Shirouzu T."/>
            <person name="Yoshinaga Y."/>
            <person name="Martin F.M."/>
            <person name="Grigoriev I.V."/>
            <person name="Hibbett D.S."/>
        </authorList>
    </citation>
    <scope>NUCLEOTIDE SEQUENCE [LARGE SCALE GENOMIC DNA]</scope>
    <source>
        <strain evidence="2 3">HHB12029</strain>
    </source>
</reference>
<dbReference type="InParanoid" id="A0A165QC14"/>
<proteinExistence type="predicted"/>
<dbReference type="STRING" id="1314781.A0A165QC14"/>